<accession>A0A426ZX53</accession>
<gene>
    <name evidence="2" type="ORF">B296_00014062</name>
</gene>
<reference evidence="2 3" key="1">
    <citation type="journal article" date="2014" name="Agronomy (Basel)">
        <title>A Draft Genome Sequence for Ensete ventricosum, the Drought-Tolerant Tree Against Hunger.</title>
        <authorList>
            <person name="Harrison J."/>
            <person name="Moore K.A."/>
            <person name="Paszkiewicz K."/>
            <person name="Jones T."/>
            <person name="Grant M."/>
            <person name="Ambacheew D."/>
            <person name="Muzemil S."/>
            <person name="Studholme D.J."/>
        </authorList>
    </citation>
    <scope>NUCLEOTIDE SEQUENCE [LARGE SCALE GENOMIC DNA]</scope>
</reference>
<sequence length="167" mass="19034">MTYQSVVDQIAASFSLCLLGSFRWLCWADEDVKDERRRRPSQLRRLQTLIIVSEKDTLHPHLFLLSFTTQHEEDLGGNDEGDLLRQGGERPHVRLPHRTFSSWREDRFLHAEGEKGRSPKGLATHVTASVPLEESPCRNINSVEQVNSCRPGHHGLPPLGHTRNKAK</sequence>
<protein>
    <submittedName>
        <fullName evidence="2">Uncharacterized protein</fullName>
    </submittedName>
</protein>
<organism evidence="2 3">
    <name type="scientific">Ensete ventricosum</name>
    <name type="common">Abyssinian banana</name>
    <name type="synonym">Musa ensete</name>
    <dbReference type="NCBI Taxonomy" id="4639"/>
    <lineage>
        <taxon>Eukaryota</taxon>
        <taxon>Viridiplantae</taxon>
        <taxon>Streptophyta</taxon>
        <taxon>Embryophyta</taxon>
        <taxon>Tracheophyta</taxon>
        <taxon>Spermatophyta</taxon>
        <taxon>Magnoliopsida</taxon>
        <taxon>Liliopsida</taxon>
        <taxon>Zingiberales</taxon>
        <taxon>Musaceae</taxon>
        <taxon>Ensete</taxon>
    </lineage>
</organism>
<comment type="caution">
    <text evidence="2">The sequence shown here is derived from an EMBL/GenBank/DDBJ whole genome shotgun (WGS) entry which is preliminary data.</text>
</comment>
<dbReference type="AlphaFoldDB" id="A0A426ZX53"/>
<evidence type="ECO:0000313" key="3">
    <source>
        <dbReference type="Proteomes" id="UP000287651"/>
    </source>
</evidence>
<feature type="region of interest" description="Disordered" evidence="1">
    <location>
        <begin position="148"/>
        <end position="167"/>
    </location>
</feature>
<evidence type="ECO:0000313" key="2">
    <source>
        <dbReference type="EMBL" id="RRT68537.1"/>
    </source>
</evidence>
<dbReference type="EMBL" id="AMZH03004664">
    <property type="protein sequence ID" value="RRT68537.1"/>
    <property type="molecule type" value="Genomic_DNA"/>
</dbReference>
<name>A0A426ZX53_ENSVE</name>
<evidence type="ECO:0000256" key="1">
    <source>
        <dbReference type="SAM" id="MobiDB-lite"/>
    </source>
</evidence>
<proteinExistence type="predicted"/>
<dbReference type="Proteomes" id="UP000287651">
    <property type="component" value="Unassembled WGS sequence"/>
</dbReference>